<dbReference type="InterPro" id="IPR011050">
    <property type="entry name" value="Pectin_lyase_fold/virulence"/>
</dbReference>
<feature type="chain" id="PRO_5043656851" evidence="1">
    <location>
        <begin position="20"/>
        <end position="375"/>
    </location>
</feature>
<name>A0AAX1NBA1_9BACT</name>
<dbReference type="EMBL" id="CP076133">
    <property type="protein sequence ID" value="QWG04828.1"/>
    <property type="molecule type" value="Genomic_DNA"/>
</dbReference>
<dbReference type="KEGG" id="fya:KMW28_28435"/>
<dbReference type="AlphaFoldDB" id="A0AAX1NBA1"/>
<dbReference type="Pfam" id="PF18962">
    <property type="entry name" value="Por_Secre_tail"/>
    <property type="match status" value="1"/>
</dbReference>
<keyword evidence="1" id="KW-0732">Signal</keyword>
<accession>A0AAX1NBA1</accession>
<reference evidence="3 4" key="1">
    <citation type="submission" date="2021-05" db="EMBL/GenBank/DDBJ databases">
        <title>Comparative genomic studies on the polysaccharide-degrading batcterial strains of the Flammeovirga genus.</title>
        <authorList>
            <person name="Zewei F."/>
            <person name="Zheng Z."/>
            <person name="Yu L."/>
            <person name="Ruyue G."/>
            <person name="Yanhong M."/>
            <person name="Yuanyuan C."/>
            <person name="Jingyan G."/>
            <person name="Wenjun H."/>
        </authorList>
    </citation>
    <scope>NUCLEOTIDE SEQUENCE [LARGE SCALE GENOMIC DNA]</scope>
    <source>
        <strain evidence="3 4">NBRC:100898</strain>
    </source>
</reference>
<feature type="signal peptide" evidence="1">
    <location>
        <begin position="1"/>
        <end position="19"/>
    </location>
</feature>
<evidence type="ECO:0000313" key="4">
    <source>
        <dbReference type="Proteomes" id="UP000678679"/>
    </source>
</evidence>
<evidence type="ECO:0000259" key="2">
    <source>
        <dbReference type="Pfam" id="PF18962"/>
    </source>
</evidence>
<dbReference type="InterPro" id="IPR026444">
    <property type="entry name" value="Secre_tail"/>
</dbReference>
<keyword evidence="4" id="KW-1185">Reference proteome</keyword>
<dbReference type="RefSeq" id="WP_169662472.1">
    <property type="nucleotide sequence ID" value="NZ_CP076133.1"/>
</dbReference>
<evidence type="ECO:0000313" key="3">
    <source>
        <dbReference type="EMBL" id="QWG04828.1"/>
    </source>
</evidence>
<dbReference type="InterPro" id="IPR013783">
    <property type="entry name" value="Ig-like_fold"/>
</dbReference>
<dbReference type="NCBIfam" id="TIGR04183">
    <property type="entry name" value="Por_Secre_tail"/>
    <property type="match status" value="1"/>
</dbReference>
<feature type="domain" description="Secretion system C-terminal sorting" evidence="2">
    <location>
        <begin position="296"/>
        <end position="373"/>
    </location>
</feature>
<organism evidence="3 4">
    <name type="scientific">Flammeovirga yaeyamensis</name>
    <dbReference type="NCBI Taxonomy" id="367791"/>
    <lineage>
        <taxon>Bacteria</taxon>
        <taxon>Pseudomonadati</taxon>
        <taxon>Bacteroidota</taxon>
        <taxon>Cytophagia</taxon>
        <taxon>Cytophagales</taxon>
        <taxon>Flammeovirgaceae</taxon>
        <taxon>Flammeovirga</taxon>
    </lineage>
</organism>
<dbReference type="Proteomes" id="UP000678679">
    <property type="component" value="Chromosome 2"/>
</dbReference>
<sequence>MKYYLSIALTFLCLSFTNAQPLLVGYTEITPDTNNDQTLNTNEYMEFTSGSFDYGDKSITLDNNSIVIIRSGVTLDLKNLSVKSTAILYVERGATVTVDEDFIVTDTGEAEVHSLYFILKSKIEAKDGGTVTGTGRLTYQGSSYEVDGGSSVCIGTGDPEFYDPDHASYGTSGTVPCDQNGNSAQFIADLPVEMIFFESNVSNGNVNLNWATATEVNASHFVVMRSTDKTNWEEIGYVEAGGNTNFRQDYSYTDSPVSSSGIYYYKLQQFDYDGQSEFFGPLTVSLNLSNGFSAQVHPNPTTSSLNLSIEGLHEGNQLSIAVIDKLGKAVYQENKEVGGNSLIYNVHQITDLNPGHYLLILTSGSQKITTRFIKQ</sequence>
<protein>
    <submittedName>
        <fullName evidence="3">T9SS type A sorting domain-containing protein</fullName>
    </submittedName>
</protein>
<evidence type="ECO:0000256" key="1">
    <source>
        <dbReference type="SAM" id="SignalP"/>
    </source>
</evidence>
<dbReference type="PROSITE" id="PS00018">
    <property type="entry name" value="EF_HAND_1"/>
    <property type="match status" value="1"/>
</dbReference>
<gene>
    <name evidence="3" type="ORF">KMW28_28435</name>
</gene>
<dbReference type="SUPFAM" id="SSF51126">
    <property type="entry name" value="Pectin lyase-like"/>
    <property type="match status" value="1"/>
</dbReference>
<dbReference type="Gene3D" id="2.60.40.10">
    <property type="entry name" value="Immunoglobulins"/>
    <property type="match status" value="1"/>
</dbReference>
<proteinExistence type="predicted"/>
<dbReference type="InterPro" id="IPR018247">
    <property type="entry name" value="EF_Hand_1_Ca_BS"/>
</dbReference>